<feature type="domain" description="HTH cro/C1-type" evidence="5">
    <location>
        <begin position="6"/>
        <end position="49"/>
    </location>
</feature>
<keyword evidence="3" id="KW-0804">Transcription</keyword>
<dbReference type="Proteomes" id="UP000253606">
    <property type="component" value="Chromosome"/>
</dbReference>
<keyword evidence="1" id="KW-0805">Transcription regulation</keyword>
<dbReference type="PROSITE" id="PS00356">
    <property type="entry name" value="HTH_LACI_1"/>
    <property type="match status" value="1"/>
</dbReference>
<evidence type="ECO:0000256" key="3">
    <source>
        <dbReference type="ARBA" id="ARBA00023163"/>
    </source>
</evidence>
<evidence type="ECO:0000259" key="4">
    <source>
        <dbReference type="PROSITE" id="PS50932"/>
    </source>
</evidence>
<dbReference type="RefSeq" id="WP_114206016.1">
    <property type="nucleotide sequence ID" value="NZ_CP030840.1"/>
</dbReference>
<feature type="domain" description="HTH lacI-type" evidence="4">
    <location>
        <begin position="5"/>
        <end position="59"/>
    </location>
</feature>
<accession>A0A2Z5FU50</accession>
<keyword evidence="7" id="KW-1185">Reference proteome</keyword>
<evidence type="ECO:0000256" key="2">
    <source>
        <dbReference type="ARBA" id="ARBA00023125"/>
    </source>
</evidence>
<dbReference type="InterPro" id="IPR028082">
    <property type="entry name" value="Peripla_BP_I"/>
</dbReference>
<evidence type="ECO:0000313" key="7">
    <source>
        <dbReference type="Proteomes" id="UP000253606"/>
    </source>
</evidence>
<dbReference type="SMART" id="SM00354">
    <property type="entry name" value="HTH_LACI"/>
    <property type="match status" value="1"/>
</dbReference>
<dbReference type="Gene3D" id="3.40.50.2300">
    <property type="match status" value="2"/>
</dbReference>
<evidence type="ECO:0000256" key="1">
    <source>
        <dbReference type="ARBA" id="ARBA00023015"/>
    </source>
</evidence>
<reference evidence="6 7" key="1">
    <citation type="journal article" date="2018" name="Front. Microbiol.">
        <title>Hydrolytic Capabilities as a Key to Environmental Success: Chitinolytic and Cellulolytic Acidobacteria From Acidic Sub-arctic Soils and Boreal Peatlands.</title>
        <authorList>
            <person name="Belova S.E."/>
            <person name="Ravin N.V."/>
            <person name="Pankratov T.A."/>
            <person name="Rakitin A.L."/>
            <person name="Ivanova A.A."/>
            <person name="Beletsky A.V."/>
            <person name="Mardanov A.V."/>
            <person name="Sinninghe Damste J.S."/>
            <person name="Dedysh S.N."/>
        </authorList>
    </citation>
    <scope>NUCLEOTIDE SEQUENCE [LARGE SCALE GENOMIC DNA]</scope>
    <source>
        <strain evidence="6 7">SBC82</strain>
    </source>
</reference>
<dbReference type="PANTHER" id="PTHR30146:SF109">
    <property type="entry name" value="HTH-TYPE TRANSCRIPTIONAL REGULATOR GALS"/>
    <property type="match status" value="1"/>
</dbReference>
<dbReference type="InterPro" id="IPR010982">
    <property type="entry name" value="Lambda_DNA-bd_dom_sf"/>
</dbReference>
<name>A0A2Z5FU50_9BACT</name>
<dbReference type="Pfam" id="PF13377">
    <property type="entry name" value="Peripla_BP_3"/>
    <property type="match status" value="1"/>
</dbReference>
<dbReference type="GO" id="GO:0000976">
    <property type="term" value="F:transcription cis-regulatory region binding"/>
    <property type="evidence" value="ECO:0007669"/>
    <property type="project" value="TreeGrafter"/>
</dbReference>
<dbReference type="InterPro" id="IPR001387">
    <property type="entry name" value="Cro/C1-type_HTH"/>
</dbReference>
<dbReference type="InterPro" id="IPR000843">
    <property type="entry name" value="HTH_LacI"/>
</dbReference>
<dbReference type="PROSITE" id="PS50932">
    <property type="entry name" value="HTH_LACI_2"/>
    <property type="match status" value="1"/>
</dbReference>
<dbReference type="CDD" id="cd01392">
    <property type="entry name" value="HTH_LacI"/>
    <property type="match status" value="1"/>
</dbReference>
<dbReference type="SUPFAM" id="SSF53822">
    <property type="entry name" value="Periplasmic binding protein-like I"/>
    <property type="match status" value="1"/>
</dbReference>
<dbReference type="OrthoDB" id="37081at2"/>
<organism evidence="6 7">
    <name type="scientific">Acidisarcina polymorpha</name>
    <dbReference type="NCBI Taxonomy" id="2211140"/>
    <lineage>
        <taxon>Bacteria</taxon>
        <taxon>Pseudomonadati</taxon>
        <taxon>Acidobacteriota</taxon>
        <taxon>Terriglobia</taxon>
        <taxon>Terriglobales</taxon>
        <taxon>Acidobacteriaceae</taxon>
        <taxon>Acidisarcina</taxon>
    </lineage>
</organism>
<proteinExistence type="predicted"/>
<dbReference type="InterPro" id="IPR046335">
    <property type="entry name" value="LacI/GalR-like_sensor"/>
</dbReference>
<evidence type="ECO:0000259" key="5">
    <source>
        <dbReference type="PROSITE" id="PS50943"/>
    </source>
</evidence>
<dbReference type="AlphaFoldDB" id="A0A2Z5FU50"/>
<dbReference type="GO" id="GO:0003700">
    <property type="term" value="F:DNA-binding transcription factor activity"/>
    <property type="evidence" value="ECO:0007669"/>
    <property type="project" value="TreeGrafter"/>
</dbReference>
<dbReference type="PROSITE" id="PS50943">
    <property type="entry name" value="HTH_CROC1"/>
    <property type="match status" value="1"/>
</dbReference>
<dbReference type="PANTHER" id="PTHR30146">
    <property type="entry name" value="LACI-RELATED TRANSCRIPTIONAL REPRESSOR"/>
    <property type="match status" value="1"/>
</dbReference>
<evidence type="ECO:0000313" key="6">
    <source>
        <dbReference type="EMBL" id="AXC10363.1"/>
    </source>
</evidence>
<dbReference type="EMBL" id="CP030840">
    <property type="protein sequence ID" value="AXC10363.1"/>
    <property type="molecule type" value="Genomic_DNA"/>
</dbReference>
<dbReference type="KEGG" id="abas:ACPOL_1012"/>
<dbReference type="Pfam" id="PF00356">
    <property type="entry name" value="LacI"/>
    <property type="match status" value="1"/>
</dbReference>
<sequence length="344" mass="37863">MQRNATMADVAKLAGVGTMTVSRLLSGSVTVSESTAKRIHKAIARLNYQPNEVARALRGVKTRTIGVIVPYLYDPFFATCAHAIATVAKEHGYSVLVTTSTEDPAIEEREASQMLRRLVEGMVIIPAMQKESYLHKREFQNCRIVTLDRPAPDARFDSVLVQNQMGAKLAVDHLVGHGHTRIACLGLRRDLYTMKMRYEGYRQALSGAKLKAEPYIDCSGNESIAQTLSKLLGRPNPPTAIFCSNNLTMRQALLALNEIGISIPGDVAIAGFDDFELAEILHPTLTVVRQPSYDVGRVAANALFENLLLPRPPERGKEIMLPVQLVIRRSCGCRLRTTKVLPGS</sequence>
<dbReference type="SUPFAM" id="SSF47413">
    <property type="entry name" value="lambda repressor-like DNA-binding domains"/>
    <property type="match status" value="1"/>
</dbReference>
<gene>
    <name evidence="6" type="ORF">ACPOL_1012</name>
</gene>
<keyword evidence="2" id="KW-0238">DNA-binding</keyword>
<dbReference type="CDD" id="cd06267">
    <property type="entry name" value="PBP1_LacI_sugar_binding-like"/>
    <property type="match status" value="1"/>
</dbReference>
<protein>
    <submittedName>
        <fullName evidence="6">Transcriptional regulator, LacI family</fullName>
    </submittedName>
</protein>
<dbReference type="Gene3D" id="1.10.260.40">
    <property type="entry name" value="lambda repressor-like DNA-binding domains"/>
    <property type="match status" value="1"/>
</dbReference>